<evidence type="ECO:0000313" key="2">
    <source>
        <dbReference type="Proteomes" id="UP000636949"/>
    </source>
</evidence>
<sequence length="207" mass="24217">MSTFWKKLRNITSGPNTIGKIGLTCDFLQSELGEYRQNNQGRILVSATPLNHAEGYDLRSTLNYGPDVAEVYWLPWKNHSVTEAMRDEFECSNRNLFFMTTTMTGCRFSITPTSVLHIAHSIDSDAIEENITGPRDHNTRRLLVSPPRHQYDFQYGGRTSNSGYYRALVFGMRVDNRYIYKYLDTHQEKWVVMFDERIHKTVSRYRR</sequence>
<reference evidence="1" key="2">
    <citation type="submission" date="2020-09" db="EMBL/GenBank/DDBJ databases">
        <authorList>
            <person name="Sun Q."/>
            <person name="Zhou Y."/>
        </authorList>
    </citation>
    <scope>NUCLEOTIDE SEQUENCE</scope>
    <source>
        <strain evidence="1">CGMCC 1.15758</strain>
    </source>
</reference>
<dbReference type="InterPro" id="IPR033808">
    <property type="entry name" value="BPSL1549"/>
</dbReference>
<dbReference type="Pfam" id="PF17752">
    <property type="entry name" value="BLF1"/>
    <property type="match status" value="1"/>
</dbReference>
<comment type="caution">
    <text evidence="1">The sequence shown here is derived from an EMBL/GenBank/DDBJ whole genome shotgun (WGS) entry which is preliminary data.</text>
</comment>
<reference evidence="1" key="1">
    <citation type="journal article" date="2014" name="Int. J. Syst. Evol. Microbiol.">
        <title>Complete genome sequence of Corynebacterium casei LMG S-19264T (=DSM 44701T), isolated from a smear-ripened cheese.</title>
        <authorList>
            <consortium name="US DOE Joint Genome Institute (JGI-PGF)"/>
            <person name="Walter F."/>
            <person name="Albersmeier A."/>
            <person name="Kalinowski J."/>
            <person name="Ruckert C."/>
        </authorList>
    </citation>
    <scope>NUCLEOTIDE SEQUENCE</scope>
    <source>
        <strain evidence="1">CGMCC 1.15758</strain>
    </source>
</reference>
<dbReference type="RefSeq" id="WP_117001610.1">
    <property type="nucleotide sequence ID" value="NZ_BMJS01000003.1"/>
</dbReference>
<name>A0A8J3E878_9GAMM</name>
<accession>A0A8J3E878</accession>
<organism evidence="1 2">
    <name type="scientific">Cysteiniphilum litorale</name>
    <dbReference type="NCBI Taxonomy" id="2056700"/>
    <lineage>
        <taxon>Bacteria</taxon>
        <taxon>Pseudomonadati</taxon>
        <taxon>Pseudomonadota</taxon>
        <taxon>Gammaproteobacteria</taxon>
        <taxon>Thiotrichales</taxon>
        <taxon>Fastidiosibacteraceae</taxon>
        <taxon>Cysteiniphilum</taxon>
    </lineage>
</organism>
<dbReference type="EMBL" id="BMJS01000003">
    <property type="protein sequence ID" value="GGF90866.1"/>
    <property type="molecule type" value="Genomic_DNA"/>
</dbReference>
<dbReference type="AlphaFoldDB" id="A0A8J3E878"/>
<proteinExistence type="predicted"/>
<dbReference type="Proteomes" id="UP000636949">
    <property type="component" value="Unassembled WGS sequence"/>
</dbReference>
<dbReference type="OrthoDB" id="9979352at2"/>
<keyword evidence="2" id="KW-1185">Reference proteome</keyword>
<gene>
    <name evidence="1" type="ORF">GCM10010995_05190</name>
</gene>
<evidence type="ECO:0000313" key="1">
    <source>
        <dbReference type="EMBL" id="GGF90866.1"/>
    </source>
</evidence>
<protein>
    <submittedName>
        <fullName evidence="1">Uncharacterized protein</fullName>
    </submittedName>
</protein>